<protein>
    <recommendedName>
        <fullName evidence="5">biotin--[biotin carboxyl-carrier protein] ligase</fullName>
        <ecNumber evidence="5">6.3.4.15</ecNumber>
    </recommendedName>
</protein>
<dbReference type="NCBIfam" id="TIGR00121">
    <property type="entry name" value="birA_ligase"/>
    <property type="match status" value="1"/>
</dbReference>
<dbReference type="SUPFAM" id="SSF55681">
    <property type="entry name" value="Class II aaRS and biotin synthetases"/>
    <property type="match status" value="1"/>
</dbReference>
<dbReference type="Gene3D" id="3.30.930.10">
    <property type="entry name" value="Bira Bifunctional Protein, Domain 2"/>
    <property type="match status" value="1"/>
</dbReference>
<dbReference type="Proteomes" id="UP000295361">
    <property type="component" value="Unassembled WGS sequence"/>
</dbReference>
<dbReference type="FunCoup" id="A0A4R6QRS4">
    <property type="interactions" value="457"/>
</dbReference>
<dbReference type="Gene3D" id="2.30.30.100">
    <property type="match status" value="1"/>
</dbReference>
<dbReference type="InterPro" id="IPR003142">
    <property type="entry name" value="BPL_C"/>
</dbReference>
<comment type="catalytic activity">
    <reaction evidence="6">
        <text>biotin + L-lysyl-[protein] + ATP = N(6)-biotinyl-L-lysyl-[protein] + AMP + diphosphate + H(+)</text>
        <dbReference type="Rhea" id="RHEA:11756"/>
        <dbReference type="Rhea" id="RHEA-COMP:9752"/>
        <dbReference type="Rhea" id="RHEA-COMP:10505"/>
        <dbReference type="ChEBI" id="CHEBI:15378"/>
        <dbReference type="ChEBI" id="CHEBI:29969"/>
        <dbReference type="ChEBI" id="CHEBI:30616"/>
        <dbReference type="ChEBI" id="CHEBI:33019"/>
        <dbReference type="ChEBI" id="CHEBI:57586"/>
        <dbReference type="ChEBI" id="CHEBI:83144"/>
        <dbReference type="ChEBI" id="CHEBI:456215"/>
        <dbReference type="EC" id="6.3.4.15"/>
    </reaction>
</comment>
<dbReference type="InterPro" id="IPR045864">
    <property type="entry name" value="aa-tRNA-synth_II/BPL/LPL"/>
</dbReference>
<accession>A0A4R6QRS4</accession>
<name>A0A4R6QRS4_9BURK</name>
<keyword evidence="9" id="KW-1185">Reference proteome</keyword>
<dbReference type="GO" id="GO:0005737">
    <property type="term" value="C:cytoplasm"/>
    <property type="evidence" value="ECO:0007669"/>
    <property type="project" value="TreeGrafter"/>
</dbReference>
<dbReference type="InParanoid" id="A0A4R6QRS4"/>
<dbReference type="SUPFAM" id="SSF50037">
    <property type="entry name" value="C-terminal domain of transcriptional repressors"/>
    <property type="match status" value="1"/>
</dbReference>
<dbReference type="EC" id="6.3.4.15" evidence="5"/>
<dbReference type="EMBL" id="SNXS01000002">
    <property type="protein sequence ID" value="TDP72935.1"/>
    <property type="molecule type" value="Genomic_DNA"/>
</dbReference>
<feature type="domain" description="BPL/LPL catalytic" evidence="7">
    <location>
        <begin position="39"/>
        <end position="226"/>
    </location>
</feature>
<keyword evidence="2" id="KW-0547">Nucleotide-binding</keyword>
<sequence length="291" mass="31281">MTESQYLPPPHQHWGGEALWQQLEPLLPGLSVEVVARTESTNSTLIERVRAEGRNPGEAQPFGRRQHDLQPCLLVAEHQTHGRGRMGRAWHSSSGASLTFSLAVPLELRDWSGLSLVVGVALADALEPWQAGGDEAPRLSLKWPNDLWLDGRKLGGVLIETVPAGGHRMAVIGVGLNIAPAWRDTDSLNALSSGFACMQELDLDASAPQVLALIAKPLVQALLDFQAQGFAPWLERYQRRDALNGRAITAGALEGVARGVSPQGELLLQTAQGLQALSGGEVSVRLTQTTL</sequence>
<evidence type="ECO:0000256" key="3">
    <source>
        <dbReference type="ARBA" id="ARBA00022840"/>
    </source>
</evidence>
<evidence type="ECO:0000313" key="9">
    <source>
        <dbReference type="Proteomes" id="UP000295361"/>
    </source>
</evidence>
<comment type="caution">
    <text evidence="8">The sequence shown here is derived from an EMBL/GenBank/DDBJ whole genome shotgun (WGS) entry which is preliminary data.</text>
</comment>
<proteinExistence type="predicted"/>
<dbReference type="PANTHER" id="PTHR12835">
    <property type="entry name" value="BIOTIN PROTEIN LIGASE"/>
    <property type="match status" value="1"/>
</dbReference>
<dbReference type="GO" id="GO:0005524">
    <property type="term" value="F:ATP binding"/>
    <property type="evidence" value="ECO:0007669"/>
    <property type="project" value="UniProtKB-KW"/>
</dbReference>
<keyword evidence="3" id="KW-0067">ATP-binding</keyword>
<keyword evidence="4" id="KW-0092">Biotin</keyword>
<dbReference type="RefSeq" id="WP_133700358.1">
    <property type="nucleotide sequence ID" value="NZ_SNXS01000002.1"/>
</dbReference>
<evidence type="ECO:0000256" key="6">
    <source>
        <dbReference type="ARBA" id="ARBA00047846"/>
    </source>
</evidence>
<evidence type="ECO:0000313" key="8">
    <source>
        <dbReference type="EMBL" id="TDP72935.1"/>
    </source>
</evidence>
<dbReference type="InterPro" id="IPR004408">
    <property type="entry name" value="Biotin_CoA_COase_ligase"/>
</dbReference>
<dbReference type="GO" id="GO:0004077">
    <property type="term" value="F:biotin--[biotin carboxyl-carrier protein] ligase activity"/>
    <property type="evidence" value="ECO:0007669"/>
    <property type="project" value="UniProtKB-EC"/>
</dbReference>
<dbReference type="Pfam" id="PF03099">
    <property type="entry name" value="BPL_LplA_LipB"/>
    <property type="match status" value="1"/>
</dbReference>
<dbReference type="InterPro" id="IPR004143">
    <property type="entry name" value="BPL_LPL_catalytic"/>
</dbReference>
<evidence type="ECO:0000256" key="5">
    <source>
        <dbReference type="ARBA" id="ARBA00024227"/>
    </source>
</evidence>
<organism evidence="8 9">
    <name type="scientific">Roseateles toxinivorans</name>
    <dbReference type="NCBI Taxonomy" id="270368"/>
    <lineage>
        <taxon>Bacteria</taxon>
        <taxon>Pseudomonadati</taxon>
        <taxon>Pseudomonadota</taxon>
        <taxon>Betaproteobacteria</taxon>
        <taxon>Burkholderiales</taxon>
        <taxon>Sphaerotilaceae</taxon>
        <taxon>Roseateles</taxon>
    </lineage>
</organism>
<evidence type="ECO:0000256" key="1">
    <source>
        <dbReference type="ARBA" id="ARBA00022598"/>
    </source>
</evidence>
<evidence type="ECO:0000256" key="4">
    <source>
        <dbReference type="ARBA" id="ARBA00023267"/>
    </source>
</evidence>
<dbReference type="OrthoDB" id="9807064at2"/>
<dbReference type="InterPro" id="IPR008988">
    <property type="entry name" value="Transcriptional_repressor_C"/>
</dbReference>
<dbReference type="AlphaFoldDB" id="A0A4R6QRS4"/>
<reference evidence="8 9" key="1">
    <citation type="submission" date="2019-03" db="EMBL/GenBank/DDBJ databases">
        <title>Genomic Encyclopedia of Type Strains, Phase IV (KMG-IV): sequencing the most valuable type-strain genomes for metagenomic binning, comparative biology and taxonomic classification.</title>
        <authorList>
            <person name="Goeker M."/>
        </authorList>
    </citation>
    <scope>NUCLEOTIDE SEQUENCE [LARGE SCALE GENOMIC DNA]</scope>
    <source>
        <strain evidence="8 9">DSM 16998</strain>
    </source>
</reference>
<gene>
    <name evidence="8" type="ORF">DES47_102681</name>
</gene>
<dbReference type="PROSITE" id="PS51733">
    <property type="entry name" value="BPL_LPL_CATALYTIC"/>
    <property type="match status" value="1"/>
</dbReference>
<dbReference type="PANTHER" id="PTHR12835:SF5">
    <property type="entry name" value="BIOTIN--PROTEIN LIGASE"/>
    <property type="match status" value="1"/>
</dbReference>
<evidence type="ECO:0000259" key="7">
    <source>
        <dbReference type="PROSITE" id="PS51733"/>
    </source>
</evidence>
<dbReference type="Pfam" id="PF02237">
    <property type="entry name" value="BPL_C"/>
    <property type="match status" value="1"/>
</dbReference>
<keyword evidence="1 8" id="KW-0436">Ligase</keyword>
<dbReference type="CDD" id="cd16442">
    <property type="entry name" value="BPL"/>
    <property type="match status" value="1"/>
</dbReference>
<evidence type="ECO:0000256" key="2">
    <source>
        <dbReference type="ARBA" id="ARBA00022741"/>
    </source>
</evidence>